<keyword evidence="3" id="KW-1185">Reference proteome</keyword>
<feature type="compositionally biased region" description="Low complexity" evidence="1">
    <location>
        <begin position="218"/>
        <end position="235"/>
    </location>
</feature>
<accession>A0A6A1WDS2</accession>
<dbReference type="Proteomes" id="UP000516437">
    <property type="component" value="Chromosome 2"/>
</dbReference>
<proteinExistence type="predicted"/>
<name>A0A6A1WDS2_9ROSI</name>
<dbReference type="EMBL" id="RXIC02000020">
    <property type="protein sequence ID" value="KAB1223404.1"/>
    <property type="molecule type" value="Genomic_DNA"/>
</dbReference>
<evidence type="ECO:0000256" key="1">
    <source>
        <dbReference type="SAM" id="MobiDB-lite"/>
    </source>
</evidence>
<organism evidence="2 3">
    <name type="scientific">Morella rubra</name>
    <name type="common">Chinese bayberry</name>
    <dbReference type="NCBI Taxonomy" id="262757"/>
    <lineage>
        <taxon>Eukaryota</taxon>
        <taxon>Viridiplantae</taxon>
        <taxon>Streptophyta</taxon>
        <taxon>Embryophyta</taxon>
        <taxon>Tracheophyta</taxon>
        <taxon>Spermatophyta</taxon>
        <taxon>Magnoliopsida</taxon>
        <taxon>eudicotyledons</taxon>
        <taxon>Gunneridae</taxon>
        <taxon>Pentapetalae</taxon>
        <taxon>rosids</taxon>
        <taxon>fabids</taxon>
        <taxon>Fagales</taxon>
        <taxon>Myricaceae</taxon>
        <taxon>Morella</taxon>
    </lineage>
</organism>
<evidence type="ECO:0000313" key="3">
    <source>
        <dbReference type="Proteomes" id="UP000516437"/>
    </source>
</evidence>
<reference evidence="2 3" key="1">
    <citation type="journal article" date="2019" name="Plant Biotechnol. J.">
        <title>The red bayberry genome and genetic basis of sex determination.</title>
        <authorList>
            <person name="Jia H.M."/>
            <person name="Jia H.J."/>
            <person name="Cai Q.L."/>
            <person name="Wang Y."/>
            <person name="Zhao H.B."/>
            <person name="Yang W.F."/>
            <person name="Wang G.Y."/>
            <person name="Li Y.H."/>
            <person name="Zhan D.L."/>
            <person name="Shen Y.T."/>
            <person name="Niu Q.F."/>
            <person name="Chang L."/>
            <person name="Qiu J."/>
            <person name="Zhao L."/>
            <person name="Xie H.B."/>
            <person name="Fu W.Y."/>
            <person name="Jin J."/>
            <person name="Li X.W."/>
            <person name="Jiao Y."/>
            <person name="Zhou C.C."/>
            <person name="Tu T."/>
            <person name="Chai C.Y."/>
            <person name="Gao J.L."/>
            <person name="Fan L.J."/>
            <person name="van de Weg E."/>
            <person name="Wang J.Y."/>
            <person name="Gao Z.S."/>
        </authorList>
    </citation>
    <scope>NUCLEOTIDE SEQUENCE [LARGE SCALE GENOMIC DNA]</scope>
    <source>
        <tissue evidence="2">Leaves</tissue>
    </source>
</reference>
<comment type="caution">
    <text evidence="2">The sequence shown here is derived from an EMBL/GenBank/DDBJ whole genome shotgun (WGS) entry which is preliminary data.</text>
</comment>
<dbReference type="AlphaFoldDB" id="A0A6A1WDS2"/>
<feature type="region of interest" description="Disordered" evidence="1">
    <location>
        <begin position="261"/>
        <end position="283"/>
    </location>
</feature>
<sequence>MAMDGHDLEVLVSHTATLGWEKSGLATDAQEDVELATGFTPATFRLHSSDLPASLRRPSNITPAPLRRPFGITPTTFRHHSGDPLVSLRRLPVSLHRPSGITPATFRRCHFFLNYFCAKVGDVLEVDFYTQKKVWVGQFVRVKVLFDTLTPLIPGRLGHVQAHCIMPPLVRSPKSTFGPKIRADSSAYRRFFASTAQPGSQGGSGMALPIHSAPTPVRPLSSARSPSNSPSVVSVPPRTPVFFSSKDKSVLLHVDSGRPMVPRTSASGVPVSRGLAAGPTSASRGRHMVYSRTDLLAVATGPCVTTGPSSSRSCSQAQLEVVTNDTVFYTNLDFFFGQREAWAKEAGLSSRPSQFSHISLGRTCTLASPTAHSVSIQELVDEHLGYSDSVSTSTVVKSPASSSREVVVHTSMTTSSKRKLVCTDDADDLRSVKRFTGAFHLRSMSSPVDSEDSLPLAMWRGLSAHHMHRTVRRGGEGSRARRQADFVVGSRASEEAVILGAFRCTGVRSFTSCS</sequence>
<feature type="region of interest" description="Disordered" evidence="1">
    <location>
        <begin position="196"/>
        <end position="235"/>
    </location>
</feature>
<gene>
    <name evidence="2" type="ORF">CJ030_MR2G012401</name>
</gene>
<evidence type="ECO:0000313" key="2">
    <source>
        <dbReference type="EMBL" id="KAB1223404.1"/>
    </source>
</evidence>
<protein>
    <submittedName>
        <fullName evidence="2">Uncharacterized protein</fullName>
    </submittedName>
</protein>